<dbReference type="Proteomes" id="UP001321479">
    <property type="component" value="Segment"/>
</dbReference>
<organism evidence="1 2">
    <name type="scientific">Cotonvirus japonicus</name>
    <dbReference type="NCBI Taxonomy" id="2811091"/>
    <lineage>
        <taxon>Viruses</taxon>
        <taxon>Varidnaviria</taxon>
        <taxon>Bamfordvirae</taxon>
        <taxon>Nucleocytoviricota</taxon>
        <taxon>Megaviricetes</taxon>
        <taxon>Imitervirales</taxon>
        <taxon>Mimiviridae</taxon>
        <taxon>Megamimivirinae</taxon>
        <taxon>Cotonvirus</taxon>
        <taxon>Cotonvirus japonicum</taxon>
    </lineage>
</organism>
<reference evidence="1 2" key="1">
    <citation type="submission" date="2021-02" db="EMBL/GenBank/DDBJ databases">
        <title>Cotonvirus japonicus, which uses Golgi apparatus of host cells for its virion factory, phylogenetically links tailed tupanvirus and icosahedral mimivirus.</title>
        <authorList>
            <person name="Takahashi H."/>
            <person name="Fukaya S."/>
            <person name="Song C."/>
            <person name="Murata K."/>
            <person name="Takemura M."/>
        </authorList>
    </citation>
    <scope>NUCLEOTIDE SEQUENCE [LARGE SCALE GENOMIC DNA]</scope>
</reference>
<evidence type="ECO:0000313" key="1">
    <source>
        <dbReference type="EMBL" id="BCS82747.1"/>
    </source>
</evidence>
<dbReference type="GeneID" id="80557952"/>
<dbReference type="RefSeq" id="YP_010841355.1">
    <property type="nucleotide sequence ID" value="NC_079139.1"/>
</dbReference>
<proteinExistence type="predicted"/>
<dbReference type="EMBL" id="AP024483">
    <property type="protein sequence ID" value="BCS82747.1"/>
    <property type="molecule type" value="Genomic_DNA"/>
</dbReference>
<evidence type="ECO:0000313" key="2">
    <source>
        <dbReference type="Proteomes" id="UP001321479"/>
    </source>
</evidence>
<keyword evidence="2" id="KW-1185">Reference proteome</keyword>
<name>A0ABM7NRN3_9VIRU</name>
<protein>
    <submittedName>
        <fullName evidence="1">Ankyrin repeat protein</fullName>
    </submittedName>
</protein>
<sequence>MSSDIMSSDIMSSDIMFLDITPIDIYCKILSEDFISDDYQYQMGLNVFDNKFQNGVFNINEGLYFTDIKNIFNFVANGVYFVEVTLPLNTKIIKDPDNNVQWIADKIVISNKRDLRDYRNIQYLIDKGATYNSFKSDLFEFVLINKIIEMYDHNIFFKNMYSDTINYGDNGDNISKKFKKLFPRNIGKNKYFETIVSSFHKIIDYFFNEFSSNKIIIHSNTFSKEQKGPPLNLYVLLYDSETLINAGIITYYPLGSLNITIKWITSIRVGDISIDIENLS</sequence>
<accession>A0ABM7NRN3</accession>